<dbReference type="SUPFAM" id="SSF48452">
    <property type="entry name" value="TPR-like"/>
    <property type="match status" value="4"/>
</dbReference>
<evidence type="ECO:0000313" key="4">
    <source>
        <dbReference type="EMBL" id="CAE6775349.1"/>
    </source>
</evidence>
<dbReference type="PANTHER" id="PTHR45586:SF1">
    <property type="entry name" value="LIPOPOLYSACCHARIDE ASSEMBLY PROTEIN B"/>
    <property type="match status" value="1"/>
</dbReference>
<keyword evidence="5" id="KW-1185">Reference proteome</keyword>
<evidence type="ECO:0000256" key="3">
    <source>
        <dbReference type="PROSITE-ProRule" id="PRU00339"/>
    </source>
</evidence>
<protein>
    <submittedName>
        <fullName evidence="4">TPR domain protein, component of TonB system</fullName>
    </submittedName>
</protein>
<evidence type="ECO:0000256" key="1">
    <source>
        <dbReference type="ARBA" id="ARBA00022737"/>
    </source>
</evidence>
<dbReference type="Pfam" id="PF14559">
    <property type="entry name" value="TPR_19"/>
    <property type="match status" value="3"/>
</dbReference>
<dbReference type="Pfam" id="PF13432">
    <property type="entry name" value="TPR_16"/>
    <property type="match status" value="3"/>
</dbReference>
<comment type="caution">
    <text evidence="4">The sequence shown here is derived from an EMBL/GenBank/DDBJ whole genome shotgun (WGS) entry which is preliminary data.</text>
</comment>
<gene>
    <name evidence="4" type="ORF">NSPZN2_40490</name>
</gene>
<feature type="repeat" description="TPR" evidence="3">
    <location>
        <begin position="509"/>
        <end position="542"/>
    </location>
</feature>
<dbReference type="SMART" id="SM00028">
    <property type="entry name" value="TPR"/>
    <property type="match status" value="12"/>
</dbReference>
<dbReference type="PANTHER" id="PTHR45586">
    <property type="entry name" value="TPR REPEAT-CONTAINING PROTEIN PA4667"/>
    <property type="match status" value="1"/>
</dbReference>
<feature type="repeat" description="TPR" evidence="3">
    <location>
        <begin position="407"/>
        <end position="440"/>
    </location>
</feature>
<dbReference type="InterPro" id="IPR051012">
    <property type="entry name" value="CellSynth/LPSAsmb/PSIAsmb"/>
</dbReference>
<accession>A0ABM8RWA7</accession>
<dbReference type="Gene3D" id="1.25.40.10">
    <property type="entry name" value="Tetratricopeptide repeat domain"/>
    <property type="match status" value="3"/>
</dbReference>
<organism evidence="4 5">
    <name type="scientific">Nitrospira defluvii</name>
    <dbReference type="NCBI Taxonomy" id="330214"/>
    <lineage>
        <taxon>Bacteria</taxon>
        <taxon>Pseudomonadati</taxon>
        <taxon>Nitrospirota</taxon>
        <taxon>Nitrospiria</taxon>
        <taxon>Nitrospirales</taxon>
        <taxon>Nitrospiraceae</taxon>
        <taxon>Nitrospira</taxon>
    </lineage>
</organism>
<keyword evidence="2 3" id="KW-0802">TPR repeat</keyword>
<name>A0ABM8RWA7_9BACT</name>
<reference evidence="4 5" key="1">
    <citation type="submission" date="2021-02" db="EMBL/GenBank/DDBJ databases">
        <authorList>
            <person name="Han P."/>
        </authorList>
    </citation>
    <scope>NUCLEOTIDE SEQUENCE [LARGE SCALE GENOMIC DNA]</scope>
    <source>
        <strain evidence="4">Candidatus Nitrospira sp. ZN2</strain>
    </source>
</reference>
<evidence type="ECO:0000256" key="2">
    <source>
        <dbReference type="ARBA" id="ARBA00022803"/>
    </source>
</evidence>
<dbReference type="PROSITE" id="PS50005">
    <property type="entry name" value="TPR"/>
    <property type="match status" value="4"/>
</dbReference>
<dbReference type="InterPro" id="IPR019734">
    <property type="entry name" value="TPR_rpt"/>
</dbReference>
<evidence type="ECO:0000313" key="5">
    <source>
        <dbReference type="Proteomes" id="UP000675880"/>
    </source>
</evidence>
<dbReference type="Proteomes" id="UP000675880">
    <property type="component" value="Unassembled WGS sequence"/>
</dbReference>
<dbReference type="InterPro" id="IPR011990">
    <property type="entry name" value="TPR-like_helical_dom_sf"/>
</dbReference>
<keyword evidence="1" id="KW-0677">Repeat</keyword>
<dbReference type="RefSeq" id="WP_213043295.1">
    <property type="nucleotide sequence ID" value="NZ_CAJNBJ010000017.1"/>
</dbReference>
<dbReference type="EMBL" id="CAJNBJ010000017">
    <property type="protein sequence ID" value="CAE6775349.1"/>
    <property type="molecule type" value="Genomic_DNA"/>
</dbReference>
<feature type="repeat" description="TPR" evidence="3">
    <location>
        <begin position="64"/>
        <end position="97"/>
    </location>
</feature>
<proteinExistence type="predicted"/>
<feature type="repeat" description="TPR" evidence="3">
    <location>
        <begin position="644"/>
        <end position="677"/>
    </location>
</feature>
<sequence>MAVGGDMKAWCYIILLTTGLLACGGPQERKAQYRAKAQGYIQAGNFPKARVALRNVLKIDPKDADAFFLVAQVEEKEKNWRNAVANYQQVVELVPDHKEALIVLAKYYLEAKLGDEVVRATDKVLATRPHDPQAQALKIALLAQQGQVNQAMVRAEQLSKQHPTEPDVAILLATLYGQTHRVAEAKATLQRALGTHPHHLDLLQNLKTILAEAHDDKGTEQVLRQIIQEEPTVYDHRLKLARFFDQLHATDQAEAALREALTIFPENDQVWLALADFLKMRRGMEAAKLALRQAAKQLPYSTQIPFALAALYESHQDFAEAKLVYEALAKDYENKPAGLDAQVKLAQLDFAGGQRAEAERRLNDVLQVNPRSSEGLILQGKMALIAKSGKNAVQAFRTVLRDQPELAHVQHLLGQAYLITGEAQLARESFERAIALQPAAVESGLALATIENQSGQAPRARARLLEILKTHPDYPPALERLFAMDLATGEWSHAKTVLEPLRRTMGDTPVLLMAEGRLYETQKDYTKAATAFERAASMAPSAADPLMALVRLDFSQKQPERARRRLEAIVATDPAHPYARGLLAEVWSILGRRDVAATHYREATRLNPTWVTPWLNWASLLQAQQPDLAIQILKEALTANASSEELHMSLASMLADRGLVDEAIASYETVLRMNPRNILSANNLATLLADHKQDPPHLERAFLLSRDFEKEAPHPLFLDTVGWVRLRMGHMEEALRLIKQAVSKAPELPTLNYHLGAALYQSGRNGEAKVYLAKALKSTEPFQGRREAQQLLARANG</sequence>